<evidence type="ECO:0000313" key="3">
    <source>
        <dbReference type="Proteomes" id="UP000306575"/>
    </source>
</evidence>
<protein>
    <submittedName>
        <fullName evidence="2">Peptidase U37</fullName>
    </submittedName>
</protein>
<comment type="caution">
    <text evidence="2">The sequence shown here is derived from an EMBL/GenBank/DDBJ whole genome shotgun (WGS) entry which is preliminary data.</text>
</comment>
<proteinExistence type="predicted"/>
<dbReference type="AlphaFoldDB" id="A0A4U7N4V7"/>
<evidence type="ECO:0000256" key="1">
    <source>
        <dbReference type="SAM" id="MobiDB-lite"/>
    </source>
</evidence>
<dbReference type="EMBL" id="SULI01000009">
    <property type="protein sequence ID" value="TKZ20829.1"/>
    <property type="molecule type" value="Genomic_DNA"/>
</dbReference>
<accession>A0A4U7N4V7</accession>
<organism evidence="2 3">
    <name type="scientific">Shimia litoralis</name>
    <dbReference type="NCBI Taxonomy" id="420403"/>
    <lineage>
        <taxon>Bacteria</taxon>
        <taxon>Pseudomonadati</taxon>
        <taxon>Pseudomonadota</taxon>
        <taxon>Alphaproteobacteria</taxon>
        <taxon>Rhodobacterales</taxon>
        <taxon>Roseobacteraceae</taxon>
    </lineage>
</organism>
<gene>
    <name evidence="2" type="ORF">FAP39_09815</name>
</gene>
<evidence type="ECO:0000313" key="2">
    <source>
        <dbReference type="EMBL" id="TKZ20829.1"/>
    </source>
</evidence>
<name>A0A4U7N4V7_9RHOB</name>
<reference evidence="2 3" key="1">
    <citation type="submission" date="2019-04" db="EMBL/GenBank/DDBJ databases">
        <title>Genome sequence of Pelagicola litoralis CL-ES2.</title>
        <authorList>
            <person name="Cao J."/>
        </authorList>
    </citation>
    <scope>NUCLEOTIDE SEQUENCE [LARGE SCALE GENOMIC DNA]</scope>
    <source>
        <strain evidence="2 3">CL-ES2</strain>
    </source>
</reference>
<feature type="region of interest" description="Disordered" evidence="1">
    <location>
        <begin position="187"/>
        <end position="290"/>
    </location>
</feature>
<dbReference type="Pfam" id="PF25209">
    <property type="entry name" value="Phage_capsid_4"/>
    <property type="match status" value="1"/>
</dbReference>
<dbReference type="OrthoDB" id="9806592at2"/>
<keyword evidence="3" id="KW-1185">Reference proteome</keyword>
<sequence>MRSDVRFVPESIDEATRSVELVWSAGATVRRRDGWTGKPYDEVLSLDPGHVDLARLNGGAPLLNAHGAFDLGDVIGVVERAWIEAGGIETGGEGPVGRARVRFSERADVAPIWADVQAGIIRNVSVGYSVRAFEISEEEGRVPLWRAVDWQPMELSAVPVGADAGAGFRSPSGDMPPCQLRRFAKAQPPIPKNEDQSMDKADTRPPEADADMEGARDHGAAGGQAPSETNATGEGTGVRQRAALSQEAGPLPAENQSGAPEPAQRNAVAAASPTPGAPSEGTTNTAETRNVEMRQIADEAMRGERARIAGIQDVAKKLGVAGTVAEDLVASGTPLEEARVALIDAAADRDARVETRSHLRMGGQDAVETRRAAVEEALLHRHDPGRFALGEAARDWRGLSLIEVARAFLEAEGVRVRGLSRDEIATRALHSTSDFPQILSNVTNKTLRAAYDVAPRTFAPIARRTSVADFKNVHRLQLGEAPQLEKVSESGEYKRGTIGEAQETYRIETFGKVIGITRQVLINDDLDAFTRVPALFGTAAATLESDVVWDVIVANAAMADGKGLFHAGHNNLAGTGAALDVAGLAKARTAMSHQKGIDGKTTLNIRPSFLVVPTSLELNAEQLLAQTIVPTKSGDVVPSSMRALTVVSEPRLDPASGAVPWYLFANPAAIDTIEYAYLEGQEGVAMETRMGFDVDGIEIRARLDFGAKAIDWRGMFKNPGVALS</sequence>
<dbReference type="NCBIfam" id="NF045541">
    <property type="entry name" value="scaf_prot_MCP2"/>
    <property type="match status" value="1"/>
</dbReference>
<feature type="compositionally biased region" description="Basic and acidic residues" evidence="1">
    <location>
        <begin position="192"/>
        <end position="219"/>
    </location>
</feature>
<dbReference type="Proteomes" id="UP000306575">
    <property type="component" value="Unassembled WGS sequence"/>
</dbReference>